<keyword evidence="6" id="KW-0436">Ligase</keyword>
<name>H3NKJ7_9LACT</name>
<comment type="catalytic activity">
    <reaction evidence="5">
        <text>(6S)-5-formyl-5,6,7,8-tetrahydrofolate + ATP = (6R)-5,10-methenyltetrahydrofolate + ADP + phosphate</text>
        <dbReference type="Rhea" id="RHEA:10488"/>
        <dbReference type="ChEBI" id="CHEBI:30616"/>
        <dbReference type="ChEBI" id="CHEBI:43474"/>
        <dbReference type="ChEBI" id="CHEBI:57455"/>
        <dbReference type="ChEBI" id="CHEBI:57457"/>
        <dbReference type="ChEBI" id="CHEBI:456216"/>
        <dbReference type="EC" id="6.3.3.2"/>
    </reaction>
</comment>
<dbReference type="RefSeq" id="WP_006309598.1">
    <property type="nucleotide sequence ID" value="NZ_JH601133.1"/>
</dbReference>
<keyword evidence="7" id="KW-1185">Reference proteome</keyword>
<dbReference type="GO" id="GO:0009396">
    <property type="term" value="P:folic acid-containing compound biosynthetic process"/>
    <property type="evidence" value="ECO:0007669"/>
    <property type="project" value="TreeGrafter"/>
</dbReference>
<dbReference type="InterPro" id="IPR024185">
    <property type="entry name" value="FTHF_cligase-like_sf"/>
</dbReference>
<feature type="binding site" evidence="4">
    <location>
        <position position="54"/>
    </location>
    <ligand>
        <name>substrate</name>
    </ligand>
</feature>
<keyword evidence="3 4" id="KW-0067">ATP-binding</keyword>
<comment type="similarity">
    <text evidence="1 5">Belongs to the 5-formyltetrahydrofolate cyclo-ligase family.</text>
</comment>
<dbReference type="eggNOG" id="COG0212">
    <property type="taxonomic scope" value="Bacteria"/>
</dbReference>
<dbReference type="AlphaFoldDB" id="H3NKJ7"/>
<feature type="binding site" evidence="4">
    <location>
        <begin position="131"/>
        <end position="139"/>
    </location>
    <ligand>
        <name>ATP</name>
        <dbReference type="ChEBI" id="CHEBI:30616"/>
    </ligand>
</feature>
<evidence type="ECO:0000256" key="1">
    <source>
        <dbReference type="ARBA" id="ARBA00010638"/>
    </source>
</evidence>
<dbReference type="InterPro" id="IPR002698">
    <property type="entry name" value="FTHF_cligase"/>
</dbReference>
<feature type="binding site" evidence="4">
    <location>
        <begin position="3"/>
        <end position="7"/>
    </location>
    <ligand>
        <name>ATP</name>
        <dbReference type="ChEBI" id="CHEBI:30616"/>
    </ligand>
</feature>
<evidence type="ECO:0000256" key="2">
    <source>
        <dbReference type="ARBA" id="ARBA00022741"/>
    </source>
</evidence>
<dbReference type="HOGENOM" id="CLU_066245_2_2_9"/>
<dbReference type="Gene3D" id="3.40.50.10420">
    <property type="entry name" value="NagB/RpiA/CoA transferase-like"/>
    <property type="match status" value="1"/>
</dbReference>
<reference evidence="6 7" key="1">
    <citation type="submission" date="2012-01" db="EMBL/GenBank/DDBJ databases">
        <title>The Genome Sequence of Facklamia languida CCUG 37842.</title>
        <authorList>
            <consortium name="The Broad Institute Genome Sequencing Platform"/>
            <person name="Earl A."/>
            <person name="Ward D."/>
            <person name="Feldgarden M."/>
            <person name="Gevers D."/>
            <person name="Huys G."/>
            <person name="Young S.K."/>
            <person name="Zeng Q."/>
            <person name="Gargeya S."/>
            <person name="Fitzgerald M."/>
            <person name="Haas B."/>
            <person name="Abouelleil A."/>
            <person name="Alvarado L."/>
            <person name="Arachchi H.M."/>
            <person name="Berlin A."/>
            <person name="Chapman S.B."/>
            <person name="Gearin G."/>
            <person name="Goldberg J."/>
            <person name="Griggs A."/>
            <person name="Gujja S."/>
            <person name="Hansen M."/>
            <person name="Heiman D."/>
            <person name="Howarth C."/>
            <person name="Larimer J."/>
            <person name="Lui A."/>
            <person name="MacDonald P.J.P."/>
            <person name="McCowen C."/>
            <person name="Montmayeur A."/>
            <person name="Murphy C."/>
            <person name="Neiman D."/>
            <person name="Pearson M."/>
            <person name="Priest M."/>
            <person name="Roberts A."/>
            <person name="Saif S."/>
            <person name="Shea T."/>
            <person name="Sisk P."/>
            <person name="Stolte C."/>
            <person name="Sykes S."/>
            <person name="Wortman J."/>
            <person name="Nusbaum C."/>
            <person name="Birren B."/>
        </authorList>
    </citation>
    <scope>NUCLEOTIDE SEQUENCE [LARGE SCALE GENOMIC DNA]</scope>
    <source>
        <strain evidence="6 7">CCUG 37842</strain>
    </source>
</reference>
<comment type="cofactor">
    <cofactor evidence="5">
        <name>Mg(2+)</name>
        <dbReference type="ChEBI" id="CHEBI:18420"/>
    </cofactor>
</comment>
<proteinExistence type="inferred from homology"/>
<keyword evidence="5" id="KW-0460">Magnesium</keyword>
<dbReference type="PANTHER" id="PTHR23407">
    <property type="entry name" value="ATPASE INHIBITOR/5-FORMYLTETRAHYDROFOLATE CYCLO-LIGASE"/>
    <property type="match status" value="1"/>
</dbReference>
<comment type="caution">
    <text evidence="6">The sequence shown here is derived from an EMBL/GenBank/DDBJ whole genome shotgun (WGS) entry which is preliminary data.</text>
</comment>
<accession>H3NKJ7</accession>
<gene>
    <name evidence="6" type="ORF">HMPREF9708_01386</name>
</gene>
<keyword evidence="5" id="KW-0479">Metal-binding</keyword>
<dbReference type="GO" id="GO:0005524">
    <property type="term" value="F:ATP binding"/>
    <property type="evidence" value="ECO:0007669"/>
    <property type="project" value="UniProtKB-KW"/>
</dbReference>
<dbReference type="EC" id="6.3.3.2" evidence="5"/>
<dbReference type="GO" id="GO:0030272">
    <property type="term" value="F:5-formyltetrahydrofolate cyclo-ligase activity"/>
    <property type="evidence" value="ECO:0007669"/>
    <property type="project" value="UniProtKB-EC"/>
</dbReference>
<dbReference type="NCBIfam" id="TIGR02727">
    <property type="entry name" value="MTHFS_bact"/>
    <property type="match status" value="1"/>
</dbReference>
<dbReference type="GO" id="GO:0046872">
    <property type="term" value="F:metal ion binding"/>
    <property type="evidence" value="ECO:0007669"/>
    <property type="project" value="UniProtKB-KW"/>
</dbReference>
<dbReference type="Pfam" id="PF01812">
    <property type="entry name" value="5-FTHF_cyc-lig"/>
    <property type="match status" value="1"/>
</dbReference>
<protein>
    <recommendedName>
        <fullName evidence="5">5-formyltetrahydrofolate cyclo-ligase</fullName>
        <ecNumber evidence="5">6.3.3.2</ecNumber>
    </recommendedName>
</protein>
<evidence type="ECO:0000256" key="4">
    <source>
        <dbReference type="PIRSR" id="PIRSR006806-1"/>
    </source>
</evidence>
<dbReference type="EMBL" id="AGEG01000015">
    <property type="protein sequence ID" value="EHR36380.1"/>
    <property type="molecule type" value="Genomic_DNA"/>
</dbReference>
<dbReference type="InterPro" id="IPR037171">
    <property type="entry name" value="NagB/RpiA_transferase-like"/>
</dbReference>
<dbReference type="PATRIC" id="fig|883113.3.peg.1382"/>
<dbReference type="PIRSF" id="PIRSF006806">
    <property type="entry name" value="FTHF_cligase"/>
    <property type="match status" value="1"/>
</dbReference>
<evidence type="ECO:0000256" key="3">
    <source>
        <dbReference type="ARBA" id="ARBA00022840"/>
    </source>
</evidence>
<keyword evidence="2 4" id="KW-0547">Nucleotide-binding</keyword>
<evidence type="ECO:0000313" key="6">
    <source>
        <dbReference type="EMBL" id="EHR36380.1"/>
    </source>
</evidence>
<organism evidence="6 7">
    <name type="scientific">Facklamia languida CCUG 37842</name>
    <dbReference type="NCBI Taxonomy" id="883113"/>
    <lineage>
        <taxon>Bacteria</taxon>
        <taxon>Bacillati</taxon>
        <taxon>Bacillota</taxon>
        <taxon>Bacilli</taxon>
        <taxon>Lactobacillales</taxon>
        <taxon>Aerococcaceae</taxon>
        <taxon>Facklamia</taxon>
    </lineage>
</organism>
<dbReference type="SUPFAM" id="SSF100950">
    <property type="entry name" value="NagB/RpiA/CoA transferase-like"/>
    <property type="match status" value="1"/>
</dbReference>
<dbReference type="STRING" id="883113.HMPREF9708_01386"/>
<dbReference type="OrthoDB" id="9801938at2"/>
<dbReference type="GO" id="GO:0035999">
    <property type="term" value="P:tetrahydrofolate interconversion"/>
    <property type="evidence" value="ECO:0007669"/>
    <property type="project" value="TreeGrafter"/>
</dbReference>
<evidence type="ECO:0000313" key="7">
    <source>
        <dbReference type="Proteomes" id="UP000006190"/>
    </source>
</evidence>
<dbReference type="PANTHER" id="PTHR23407:SF1">
    <property type="entry name" value="5-FORMYLTETRAHYDROFOLATE CYCLO-LIGASE"/>
    <property type="match status" value="1"/>
</dbReference>
<dbReference type="Proteomes" id="UP000006190">
    <property type="component" value="Unassembled WGS sequence"/>
</dbReference>
<evidence type="ECO:0000256" key="5">
    <source>
        <dbReference type="RuleBase" id="RU361279"/>
    </source>
</evidence>
<sequence>MDKKSLRQEVFEQRKKLTPEYRQQAEAAVYQSLFDLEAFKAAQTLLCYYATEGEFNSHPIIEKAWQMGKTVGIPRVYPNRQMEAHVYRPDSQLEESAYHIPEPLKSAEVIDPKDLDLIIMPCVSCNNQGQRIGYGGGYYDRYILRTKPALLVLPFYQALQRQDIPLEDHDLTMDIVITEAGTFDLR</sequence>